<evidence type="ECO:0000313" key="9">
    <source>
        <dbReference type="Proteomes" id="UP000198654"/>
    </source>
</evidence>
<feature type="transmembrane region" description="Helical" evidence="7">
    <location>
        <begin position="207"/>
        <end position="226"/>
    </location>
</feature>
<keyword evidence="5 7" id="KW-0472">Membrane</keyword>
<organism evidence="8 9">
    <name type="scientific">Modicisalibacter muralis</name>
    <dbReference type="NCBI Taxonomy" id="119000"/>
    <lineage>
        <taxon>Bacteria</taxon>
        <taxon>Pseudomonadati</taxon>
        <taxon>Pseudomonadota</taxon>
        <taxon>Gammaproteobacteria</taxon>
        <taxon>Oceanospirillales</taxon>
        <taxon>Halomonadaceae</taxon>
        <taxon>Modicisalibacter</taxon>
    </lineage>
</organism>
<dbReference type="GO" id="GO:0022857">
    <property type="term" value="F:transmembrane transporter activity"/>
    <property type="evidence" value="ECO:0007669"/>
    <property type="project" value="InterPro"/>
</dbReference>
<evidence type="ECO:0000256" key="1">
    <source>
        <dbReference type="ARBA" id="ARBA00004651"/>
    </source>
</evidence>
<dbReference type="Gene3D" id="1.20.1740.10">
    <property type="entry name" value="Amino acid/polyamine transporter I"/>
    <property type="match status" value="1"/>
</dbReference>
<feature type="transmembrane region" description="Helical" evidence="7">
    <location>
        <begin position="139"/>
        <end position="158"/>
    </location>
</feature>
<name>A0A1G9R8V7_9GAMM</name>
<evidence type="ECO:0000256" key="7">
    <source>
        <dbReference type="SAM" id="Phobius"/>
    </source>
</evidence>
<feature type="transmembrane region" description="Helical" evidence="7">
    <location>
        <begin position="58"/>
        <end position="80"/>
    </location>
</feature>
<feature type="transmembrane region" description="Helical" evidence="7">
    <location>
        <begin position="342"/>
        <end position="359"/>
    </location>
</feature>
<evidence type="ECO:0000256" key="6">
    <source>
        <dbReference type="SAM" id="MobiDB-lite"/>
    </source>
</evidence>
<feature type="transmembrane region" description="Helical" evidence="7">
    <location>
        <begin position="371"/>
        <end position="388"/>
    </location>
</feature>
<dbReference type="PIRSF" id="PIRSF006060">
    <property type="entry name" value="AA_transporter"/>
    <property type="match status" value="1"/>
</dbReference>
<feature type="transmembrane region" description="Helical" evidence="7">
    <location>
        <begin position="165"/>
        <end position="187"/>
    </location>
</feature>
<dbReference type="InterPro" id="IPR050367">
    <property type="entry name" value="APC_superfamily"/>
</dbReference>
<dbReference type="PANTHER" id="PTHR42770:SF7">
    <property type="entry name" value="MEMBRANE PROTEIN"/>
    <property type="match status" value="1"/>
</dbReference>
<dbReference type="AlphaFoldDB" id="A0A1G9R8V7"/>
<keyword evidence="4 7" id="KW-1133">Transmembrane helix</keyword>
<proteinExistence type="predicted"/>
<comment type="subcellular location">
    <subcellularLocation>
        <location evidence="1">Cell membrane</location>
        <topology evidence="1">Multi-pass membrane protein</topology>
    </subcellularLocation>
</comment>
<dbReference type="GO" id="GO:0005886">
    <property type="term" value="C:plasma membrane"/>
    <property type="evidence" value="ECO:0007669"/>
    <property type="project" value="UniProtKB-SubCell"/>
</dbReference>
<keyword evidence="3 7" id="KW-0812">Transmembrane</keyword>
<evidence type="ECO:0000256" key="3">
    <source>
        <dbReference type="ARBA" id="ARBA00022692"/>
    </source>
</evidence>
<sequence>MAKPESVTGEGAQTGESSGKLSRSVSTPLLLAFVTGNIVGAGIYVAPGEVAAQVGGGIWLPFLIAFVVALLTAFSYAELVSKYPRAGGAALFVHRGYRIPIFSFLAAFAVMCSALASASGIAHAFGGDYLETFIDLPEIAVAVVFILILALINYLGILGSARLNMVLTIISVIGLLVVIVVGIAAIAQGQADFSQLLSFDAPGGEEVGGLVIIGAATVAFYALIGFEDSANMAEEAKDASRAYPRALFGGLLLAGGLYIAVCLVAAIVVPAGTLAGSSGPLLEVVNAGPIPIPPALFSIAALVGITNTALINLIIASRVLYGMGCEGVLPSAFGKVDPRRRTPVVAIVFTTALALVLALTGDFGDLSKTTVLLLLAIFAIVNVTTLVLRRDRVSHEHFTAPFVIPILGALTCVILLTQQQPGIWLRAVILVAIGLVLYLGNLAFKRRAGEVSV</sequence>
<feature type="transmembrane region" description="Helical" evidence="7">
    <location>
        <begin position="295"/>
        <end position="321"/>
    </location>
</feature>
<evidence type="ECO:0000256" key="5">
    <source>
        <dbReference type="ARBA" id="ARBA00023136"/>
    </source>
</evidence>
<dbReference type="Proteomes" id="UP000198654">
    <property type="component" value="Unassembled WGS sequence"/>
</dbReference>
<dbReference type="STRING" id="119000.SAMN05661010_03614"/>
<feature type="region of interest" description="Disordered" evidence="6">
    <location>
        <begin position="1"/>
        <end position="21"/>
    </location>
</feature>
<feature type="transmembrane region" description="Helical" evidence="7">
    <location>
        <begin position="101"/>
        <end position="127"/>
    </location>
</feature>
<keyword evidence="9" id="KW-1185">Reference proteome</keyword>
<dbReference type="Pfam" id="PF13520">
    <property type="entry name" value="AA_permease_2"/>
    <property type="match status" value="1"/>
</dbReference>
<protein>
    <submittedName>
        <fullName evidence="8">Amino acid/polyamine/organocation transporter, APC superfamily</fullName>
    </submittedName>
</protein>
<dbReference type="OrthoDB" id="9804700at2"/>
<feature type="transmembrane region" description="Helical" evidence="7">
    <location>
        <begin position="29"/>
        <end position="46"/>
    </location>
</feature>
<dbReference type="InterPro" id="IPR002293">
    <property type="entry name" value="AA/rel_permease1"/>
</dbReference>
<evidence type="ECO:0000313" key="8">
    <source>
        <dbReference type="EMBL" id="SDM19729.1"/>
    </source>
</evidence>
<evidence type="ECO:0000256" key="2">
    <source>
        <dbReference type="ARBA" id="ARBA00022475"/>
    </source>
</evidence>
<feature type="transmembrane region" description="Helical" evidence="7">
    <location>
        <begin position="423"/>
        <end position="444"/>
    </location>
</feature>
<evidence type="ECO:0000256" key="4">
    <source>
        <dbReference type="ARBA" id="ARBA00022989"/>
    </source>
</evidence>
<keyword evidence="2" id="KW-1003">Cell membrane</keyword>
<reference evidence="8 9" key="1">
    <citation type="submission" date="2016-10" db="EMBL/GenBank/DDBJ databases">
        <authorList>
            <person name="de Groot N.N."/>
        </authorList>
    </citation>
    <scope>NUCLEOTIDE SEQUENCE [LARGE SCALE GENOMIC DNA]</scope>
    <source>
        <strain evidence="8 9">DSM 14789</strain>
    </source>
</reference>
<dbReference type="EMBL" id="FNGI01000014">
    <property type="protein sequence ID" value="SDM19729.1"/>
    <property type="molecule type" value="Genomic_DNA"/>
</dbReference>
<dbReference type="RefSeq" id="WP_089730670.1">
    <property type="nucleotide sequence ID" value="NZ_FNGI01000014.1"/>
</dbReference>
<dbReference type="PANTHER" id="PTHR42770">
    <property type="entry name" value="AMINO ACID TRANSPORTER-RELATED"/>
    <property type="match status" value="1"/>
</dbReference>
<feature type="transmembrane region" description="Helical" evidence="7">
    <location>
        <begin position="400"/>
        <end position="417"/>
    </location>
</feature>
<gene>
    <name evidence="8" type="ORF">SAMN05661010_03614</name>
</gene>
<accession>A0A1G9R8V7</accession>
<feature type="transmembrane region" description="Helical" evidence="7">
    <location>
        <begin position="247"/>
        <end position="275"/>
    </location>
</feature>